<feature type="compositionally biased region" description="Basic and acidic residues" evidence="4">
    <location>
        <begin position="498"/>
        <end position="516"/>
    </location>
</feature>
<feature type="region of interest" description="Disordered" evidence="4">
    <location>
        <begin position="495"/>
        <end position="516"/>
    </location>
</feature>
<dbReference type="EMBL" id="AZBU02000005">
    <property type="protein sequence ID" value="TKR77460.1"/>
    <property type="molecule type" value="Genomic_DNA"/>
</dbReference>
<evidence type="ECO:0000256" key="2">
    <source>
        <dbReference type="ARBA" id="ARBA00009072"/>
    </source>
</evidence>
<dbReference type="Proteomes" id="UP000298663">
    <property type="component" value="Unassembled WGS sequence"/>
</dbReference>
<name>A0A4U5N4Y4_STECR</name>
<accession>A0A4U5N4Y4</accession>
<evidence type="ECO:0000313" key="5">
    <source>
        <dbReference type="EMBL" id="TKR77460.1"/>
    </source>
</evidence>
<reference evidence="5 6" key="2">
    <citation type="journal article" date="2019" name="G3 (Bethesda)">
        <title>Hybrid Assembly of the Genome of the Entomopathogenic Nematode Steinernema carpocapsae Identifies the X-Chromosome.</title>
        <authorList>
            <person name="Serra L."/>
            <person name="Macchietto M."/>
            <person name="Macias-Munoz A."/>
            <person name="McGill C.J."/>
            <person name="Rodriguez I.M."/>
            <person name="Rodriguez B."/>
            <person name="Murad R."/>
            <person name="Mortazavi A."/>
        </authorList>
    </citation>
    <scope>NUCLEOTIDE SEQUENCE [LARGE SCALE GENOMIC DNA]</scope>
    <source>
        <strain evidence="5 6">ALL</strain>
    </source>
</reference>
<dbReference type="OrthoDB" id="19679at2759"/>
<evidence type="ECO:0000313" key="6">
    <source>
        <dbReference type="Proteomes" id="UP000298663"/>
    </source>
</evidence>
<dbReference type="GO" id="GO:0071013">
    <property type="term" value="C:catalytic step 2 spliceosome"/>
    <property type="evidence" value="ECO:0007669"/>
    <property type="project" value="TreeGrafter"/>
</dbReference>
<organism evidence="5 6">
    <name type="scientific">Steinernema carpocapsae</name>
    <name type="common">Entomopathogenic nematode</name>
    <dbReference type="NCBI Taxonomy" id="34508"/>
    <lineage>
        <taxon>Eukaryota</taxon>
        <taxon>Metazoa</taxon>
        <taxon>Ecdysozoa</taxon>
        <taxon>Nematoda</taxon>
        <taxon>Chromadorea</taxon>
        <taxon>Rhabditida</taxon>
        <taxon>Tylenchina</taxon>
        <taxon>Panagrolaimomorpha</taxon>
        <taxon>Strongyloidoidea</taxon>
        <taxon>Steinernematidae</taxon>
        <taxon>Steinernema</taxon>
    </lineage>
</organism>
<evidence type="ECO:0000256" key="4">
    <source>
        <dbReference type="SAM" id="MobiDB-lite"/>
    </source>
</evidence>
<feature type="compositionally biased region" description="Basic and acidic residues" evidence="4">
    <location>
        <begin position="136"/>
        <end position="147"/>
    </location>
</feature>
<sequence length="516" mass="57475">MASSFDQADDFARVPQIPAPVRNTKQVTLATKTLETEKLVRKVVPEEKYIGDLEKIIERDYFPELKKLKAQTEYLDAVARNDGAKIRELQVRFGTYKTQRRTSPSRRPTSPTQFDPETPGPSRCNTSLPDSNAEGDNEKALGKKRKLDPEEKLTVDAYLNKYTSEDNASFEELAALVNKRERIRNKWMYDAEEKHNAELVNRVEFVKDADMQLMLASAANRVRPNDIDNWSYKARNSILFYPDGAPLTVEEHMQNSKINQKVINKEATRFTNNKMSHVTRTTLAKAAAQQASLNAGRIDITGQAKGVPEPGNMGILVTPSPMPGVDESPLMTWGEIEGTPFMLDGSDINIAPGVDSGPVFKIPELPLRDKIALGITDTIGQRYHDKKKVAAAEAEKHRSKTPRFGTDRVTRKLATMSPAARLLATNKLGVRVGTDKALKASYTPSPATSKRTPGSFRQSDITTGIRLKESVPSSPRTPRTDTDITANLLKLNVPNIKPKTEEKKREAVRAKASDFF</sequence>
<gene>
    <name evidence="5" type="ORF">L596_018431</name>
</gene>
<dbReference type="InterPro" id="IPR019148">
    <property type="entry name" value="Nuclear_protein_DGCR14_ESS-2"/>
</dbReference>
<evidence type="ECO:0000256" key="3">
    <source>
        <dbReference type="ARBA" id="ARBA00023242"/>
    </source>
</evidence>
<evidence type="ECO:0000256" key="1">
    <source>
        <dbReference type="ARBA" id="ARBA00004123"/>
    </source>
</evidence>
<reference evidence="5 6" key="1">
    <citation type="journal article" date="2015" name="Genome Biol.">
        <title>Comparative genomics of Steinernema reveals deeply conserved gene regulatory networks.</title>
        <authorList>
            <person name="Dillman A.R."/>
            <person name="Macchietto M."/>
            <person name="Porter C.F."/>
            <person name="Rogers A."/>
            <person name="Williams B."/>
            <person name="Antoshechkin I."/>
            <person name="Lee M.M."/>
            <person name="Goodwin Z."/>
            <person name="Lu X."/>
            <person name="Lewis E.E."/>
            <person name="Goodrich-Blair H."/>
            <person name="Stock S.P."/>
            <person name="Adams B.J."/>
            <person name="Sternberg P.W."/>
            <person name="Mortazavi A."/>
        </authorList>
    </citation>
    <scope>NUCLEOTIDE SEQUENCE [LARGE SCALE GENOMIC DNA]</scope>
    <source>
        <strain evidence="5 6">ALL</strain>
    </source>
</reference>
<dbReference type="PANTHER" id="PTHR12940">
    <property type="entry name" value="ES-2 PROTEIN - RELATED"/>
    <property type="match status" value="1"/>
</dbReference>
<dbReference type="PANTHER" id="PTHR12940:SF0">
    <property type="entry name" value="SPLICING FACTOR ESS-2 HOMOLOG"/>
    <property type="match status" value="1"/>
</dbReference>
<dbReference type="AlphaFoldDB" id="A0A4U5N4Y4"/>
<keyword evidence="3" id="KW-0539">Nucleus</keyword>
<feature type="compositionally biased region" description="Polar residues" evidence="4">
    <location>
        <begin position="442"/>
        <end position="462"/>
    </location>
</feature>
<comment type="caution">
    <text evidence="5">The sequence shown here is derived from an EMBL/GenBank/DDBJ whole genome shotgun (WGS) entry which is preliminary data.</text>
</comment>
<keyword evidence="6" id="KW-1185">Reference proteome</keyword>
<dbReference type="STRING" id="34508.A0A4U5N4Y4"/>
<feature type="region of interest" description="Disordered" evidence="4">
    <location>
        <begin position="93"/>
        <end position="147"/>
    </location>
</feature>
<dbReference type="Pfam" id="PF09751">
    <property type="entry name" value="Es2"/>
    <property type="match status" value="1"/>
</dbReference>
<protein>
    <submittedName>
        <fullName evidence="5">Uncharacterized protein</fullName>
    </submittedName>
</protein>
<feature type="region of interest" description="Disordered" evidence="4">
    <location>
        <begin position="441"/>
        <end position="482"/>
    </location>
</feature>
<comment type="subcellular location">
    <subcellularLocation>
        <location evidence="1">Nucleus</location>
    </subcellularLocation>
</comment>
<comment type="similarity">
    <text evidence="2">Belongs to the ESS2 family.</text>
</comment>
<proteinExistence type="inferred from homology"/>